<organism evidence="1 2">
    <name type="scientific">Drosophila navojoa</name>
    <name type="common">Fruit fly</name>
    <dbReference type="NCBI Taxonomy" id="7232"/>
    <lineage>
        <taxon>Eukaryota</taxon>
        <taxon>Metazoa</taxon>
        <taxon>Ecdysozoa</taxon>
        <taxon>Arthropoda</taxon>
        <taxon>Hexapoda</taxon>
        <taxon>Insecta</taxon>
        <taxon>Pterygota</taxon>
        <taxon>Neoptera</taxon>
        <taxon>Endopterygota</taxon>
        <taxon>Diptera</taxon>
        <taxon>Brachycera</taxon>
        <taxon>Muscomorpha</taxon>
        <taxon>Ephydroidea</taxon>
        <taxon>Drosophilidae</taxon>
        <taxon>Drosophila</taxon>
    </lineage>
</organism>
<dbReference type="EMBL" id="LSRL02000116">
    <property type="protein sequence ID" value="TDG44140.1"/>
    <property type="molecule type" value="Genomic_DNA"/>
</dbReference>
<protein>
    <submittedName>
        <fullName evidence="1">Uncharacterized protein</fullName>
    </submittedName>
</protein>
<accession>A0A484B7V2</accession>
<evidence type="ECO:0000313" key="2">
    <source>
        <dbReference type="Proteomes" id="UP000295192"/>
    </source>
</evidence>
<evidence type="ECO:0000313" key="1">
    <source>
        <dbReference type="EMBL" id="TDG44140.1"/>
    </source>
</evidence>
<dbReference type="Proteomes" id="UP000295192">
    <property type="component" value="Unassembled WGS sequence"/>
</dbReference>
<gene>
    <name evidence="1" type="ORF">AWZ03_009417</name>
</gene>
<keyword evidence="2" id="KW-1185">Reference proteome</keyword>
<name>A0A484B7V2_DRONA</name>
<proteinExistence type="predicted"/>
<reference evidence="1 2" key="1">
    <citation type="journal article" date="2019" name="J. Hered.">
        <title>An Improved Genome Assembly for Drosophila navojoa, the Basal Species in the mojavensis Cluster.</title>
        <authorList>
            <person name="Vanderlinde T."/>
            <person name="Dupim E.G."/>
            <person name="Nazario-Yepiz N.O."/>
            <person name="Carvalho A.B."/>
        </authorList>
    </citation>
    <scope>NUCLEOTIDE SEQUENCE [LARGE SCALE GENOMIC DNA]</scope>
    <source>
        <strain evidence="1">Navoj_Jal97</strain>
        <tissue evidence="1">Whole organism</tissue>
    </source>
</reference>
<dbReference type="AlphaFoldDB" id="A0A484B7V2"/>
<comment type="caution">
    <text evidence="1">The sequence shown here is derived from an EMBL/GenBank/DDBJ whole genome shotgun (WGS) entry which is preliminary data.</text>
</comment>
<sequence length="107" mass="12039">MVAVIVKDFQAPQPSLDAPRLPHSPRPAQPELQSMGDWELATWLAAALRCGGTRGQANDYDYDYDYGYGYVARCACSFNVQNLPIGIIECRILWLCGRLCKCAQRWL</sequence>